<organism evidence="2 3">
    <name type="scientific">Stachybotrys chlorohalonatus (strain IBT 40285)</name>
    <dbReference type="NCBI Taxonomy" id="1283841"/>
    <lineage>
        <taxon>Eukaryota</taxon>
        <taxon>Fungi</taxon>
        <taxon>Dikarya</taxon>
        <taxon>Ascomycota</taxon>
        <taxon>Pezizomycotina</taxon>
        <taxon>Sordariomycetes</taxon>
        <taxon>Hypocreomycetidae</taxon>
        <taxon>Hypocreales</taxon>
        <taxon>Stachybotryaceae</taxon>
        <taxon>Stachybotrys</taxon>
    </lineage>
</organism>
<dbReference type="OMA" id="QDMDAYM"/>
<evidence type="ECO:0000313" key="3">
    <source>
        <dbReference type="Proteomes" id="UP000028524"/>
    </source>
</evidence>
<feature type="region of interest" description="Disordered" evidence="1">
    <location>
        <begin position="193"/>
        <end position="222"/>
    </location>
</feature>
<feature type="region of interest" description="Disordered" evidence="1">
    <location>
        <begin position="124"/>
        <end position="154"/>
    </location>
</feature>
<gene>
    <name evidence="2" type="ORF">S40285_07483</name>
</gene>
<protein>
    <submittedName>
        <fullName evidence="2">Uncharacterized protein</fullName>
    </submittedName>
</protein>
<sequence>MLSFAPTPIFSGSWDHRPIVSSPLSSSPVRASSPLSPISDNTSLPRLSQSSPLQPSKFKYSSRPTRPNPLVRRREEAQNSRRQAFLQNVRQKADDKAWARRDVEGQLVKTSILANRIELAHGAPALTDDDIEDAEAYERQSAQQPDEDDVMADEPQDNDELEAMIAAYEAEQVAPRHTPSSLAWSDDDFDDAFDDYLVPEPPPHQFSLYAAPESMDTSGDIN</sequence>
<proteinExistence type="predicted"/>
<dbReference type="EMBL" id="KL660529">
    <property type="protein sequence ID" value="KFA65972.1"/>
    <property type="molecule type" value="Genomic_DNA"/>
</dbReference>
<feature type="compositionally biased region" description="Acidic residues" evidence="1">
    <location>
        <begin position="145"/>
        <end position="154"/>
    </location>
</feature>
<name>A0A084QPT7_STAC4</name>
<dbReference type="Proteomes" id="UP000028524">
    <property type="component" value="Unassembled WGS sequence"/>
</dbReference>
<dbReference type="HOGENOM" id="CLU_070839_1_0_1"/>
<dbReference type="InParanoid" id="A0A084QPT7"/>
<dbReference type="STRING" id="1283841.A0A084QPT7"/>
<dbReference type="OrthoDB" id="5279705at2759"/>
<evidence type="ECO:0000313" key="2">
    <source>
        <dbReference type="EMBL" id="KFA65972.1"/>
    </source>
</evidence>
<feature type="region of interest" description="Disordered" evidence="1">
    <location>
        <begin position="11"/>
        <end position="97"/>
    </location>
</feature>
<evidence type="ECO:0000256" key="1">
    <source>
        <dbReference type="SAM" id="MobiDB-lite"/>
    </source>
</evidence>
<dbReference type="AlphaFoldDB" id="A0A084QPT7"/>
<feature type="compositionally biased region" description="Low complexity" evidence="1">
    <location>
        <begin position="19"/>
        <end position="56"/>
    </location>
</feature>
<feature type="compositionally biased region" description="Polar residues" evidence="1">
    <location>
        <begin position="80"/>
        <end position="90"/>
    </location>
</feature>
<reference evidence="2 3" key="1">
    <citation type="journal article" date="2014" name="BMC Genomics">
        <title>Comparative genome sequencing reveals chemotype-specific gene clusters in the toxigenic black mold Stachybotrys.</title>
        <authorList>
            <person name="Semeiks J."/>
            <person name="Borek D."/>
            <person name="Otwinowski Z."/>
            <person name="Grishin N.V."/>
        </authorList>
    </citation>
    <scope>NUCLEOTIDE SEQUENCE [LARGE SCALE GENOMIC DNA]</scope>
    <source>
        <strain evidence="2 3">IBT 40285</strain>
    </source>
</reference>
<keyword evidence="3" id="KW-1185">Reference proteome</keyword>
<accession>A0A084QPT7</accession>